<keyword evidence="2" id="KW-1133">Transmembrane helix</keyword>
<dbReference type="EMBL" id="JAVDXX010000001">
    <property type="protein sequence ID" value="MDR7292928.1"/>
    <property type="molecule type" value="Genomic_DNA"/>
</dbReference>
<accession>A0ABU1YXG9</accession>
<gene>
    <name evidence="3" type="ORF">J2S67_000196</name>
</gene>
<sequence length="123" mass="13802">MNENNPPPELHTTPAPAHQETPSPRTPKQTKHRRLAFRRTFLGLATGFALFLLYYLLSQLAIGHYVFLLPLVSFGIPVIGILIALLTPHKHFGLGLFAGFAIPFVVMFIYGAYLLADYLNWPN</sequence>
<evidence type="ECO:0000313" key="3">
    <source>
        <dbReference type="EMBL" id="MDR7292928.1"/>
    </source>
</evidence>
<feature type="transmembrane region" description="Helical" evidence="2">
    <location>
        <begin position="94"/>
        <end position="116"/>
    </location>
</feature>
<evidence type="ECO:0000256" key="2">
    <source>
        <dbReference type="SAM" id="Phobius"/>
    </source>
</evidence>
<dbReference type="RefSeq" id="WP_070490614.1">
    <property type="nucleotide sequence ID" value="NZ_JAKRCW010000001.1"/>
</dbReference>
<comment type="caution">
    <text evidence="3">The sequence shown here is derived from an EMBL/GenBank/DDBJ whole genome shotgun (WGS) entry which is preliminary data.</text>
</comment>
<evidence type="ECO:0008006" key="5">
    <source>
        <dbReference type="Google" id="ProtNLM"/>
    </source>
</evidence>
<feature type="transmembrane region" description="Helical" evidence="2">
    <location>
        <begin position="62"/>
        <end position="87"/>
    </location>
</feature>
<evidence type="ECO:0000313" key="4">
    <source>
        <dbReference type="Proteomes" id="UP001180715"/>
    </source>
</evidence>
<keyword evidence="2" id="KW-0812">Transmembrane</keyword>
<dbReference type="Proteomes" id="UP001180715">
    <property type="component" value="Unassembled WGS sequence"/>
</dbReference>
<feature type="transmembrane region" description="Helical" evidence="2">
    <location>
        <begin position="35"/>
        <end position="56"/>
    </location>
</feature>
<organism evidence="3 4">
    <name type="scientific">Pseudoglutamicibacter albus</name>
    <dbReference type="NCBI Taxonomy" id="98671"/>
    <lineage>
        <taxon>Bacteria</taxon>
        <taxon>Bacillati</taxon>
        <taxon>Actinomycetota</taxon>
        <taxon>Actinomycetes</taxon>
        <taxon>Micrococcales</taxon>
        <taxon>Micrococcaceae</taxon>
        <taxon>Pseudoglutamicibacter</taxon>
    </lineage>
</organism>
<evidence type="ECO:0000256" key="1">
    <source>
        <dbReference type="SAM" id="MobiDB-lite"/>
    </source>
</evidence>
<keyword evidence="4" id="KW-1185">Reference proteome</keyword>
<reference evidence="3" key="1">
    <citation type="submission" date="2023-07" db="EMBL/GenBank/DDBJ databases">
        <title>Sequencing the genomes of 1000 actinobacteria strains.</title>
        <authorList>
            <person name="Klenk H.-P."/>
        </authorList>
    </citation>
    <scope>NUCLEOTIDE SEQUENCE</scope>
    <source>
        <strain evidence="3">DSM 13068</strain>
    </source>
</reference>
<protein>
    <recommendedName>
        <fullName evidence="5">AI-2E family transporter</fullName>
    </recommendedName>
</protein>
<proteinExistence type="predicted"/>
<name>A0ABU1YXG9_9MICC</name>
<feature type="region of interest" description="Disordered" evidence="1">
    <location>
        <begin position="1"/>
        <end position="31"/>
    </location>
</feature>
<keyword evidence="2" id="KW-0472">Membrane</keyword>